<keyword evidence="8" id="KW-1185">Reference proteome</keyword>
<dbReference type="InterPro" id="IPR020845">
    <property type="entry name" value="AMP-binding_CS"/>
</dbReference>
<accession>A0A2A9FCF1</accession>
<evidence type="ECO:0000259" key="6">
    <source>
        <dbReference type="Pfam" id="PF13193"/>
    </source>
</evidence>
<comment type="similarity">
    <text evidence="1">Belongs to the ATP-dependent AMP-binding enzyme family.</text>
</comment>
<reference evidence="7 8" key="1">
    <citation type="submission" date="2017-10" db="EMBL/GenBank/DDBJ databases">
        <title>Sequencing the genomes of 1000 actinobacteria strains.</title>
        <authorList>
            <person name="Klenk H.-P."/>
        </authorList>
    </citation>
    <scope>NUCLEOTIDE SEQUENCE [LARGE SCALE GENOMIC DNA]</scope>
    <source>
        <strain evidence="7 8">DSM 46092</strain>
    </source>
</reference>
<dbReference type="GO" id="GO:0016874">
    <property type="term" value="F:ligase activity"/>
    <property type="evidence" value="ECO:0007669"/>
    <property type="project" value="UniProtKB-KW"/>
</dbReference>
<dbReference type="AlphaFoldDB" id="A0A2A9FCF1"/>
<gene>
    <name evidence="7" type="ORF">ATK36_4235</name>
</gene>
<dbReference type="NCBIfam" id="NF004837">
    <property type="entry name" value="PRK06187.1"/>
    <property type="match status" value="1"/>
</dbReference>
<evidence type="ECO:0000256" key="3">
    <source>
        <dbReference type="ARBA" id="ARBA00022832"/>
    </source>
</evidence>
<evidence type="ECO:0000259" key="5">
    <source>
        <dbReference type="Pfam" id="PF00501"/>
    </source>
</evidence>
<dbReference type="Gene3D" id="3.40.50.12780">
    <property type="entry name" value="N-terminal domain of ligase-like"/>
    <property type="match status" value="1"/>
</dbReference>
<dbReference type="Pfam" id="PF00501">
    <property type="entry name" value="AMP-binding"/>
    <property type="match status" value="1"/>
</dbReference>
<evidence type="ECO:0000256" key="1">
    <source>
        <dbReference type="ARBA" id="ARBA00006432"/>
    </source>
</evidence>
<dbReference type="EMBL" id="PDJK01000002">
    <property type="protein sequence ID" value="PFG49107.1"/>
    <property type="molecule type" value="Genomic_DNA"/>
</dbReference>
<evidence type="ECO:0000313" key="8">
    <source>
        <dbReference type="Proteomes" id="UP000243542"/>
    </source>
</evidence>
<sequence length="542" mass="58613">MIGLMQDRPLSLPHVFHRAEMLFADKEIVTATASGERRSAYGECFERVRGLAAALDRLGVPAEARVGTFCSNTQTHLELYFAVPCSGRVLHTINIRLFPDQLAFVVADAQDDVVFVDRALLPTLWQVADRMPSVHHIVVIDDGSNEAVPDDPRVVDYETLLAGGPPHSGRFVIDDENSAAALCYTSGTTGDPKGVLYSHRSMMLHSLTSLAADVLAIGERDRVQPVVPMFHVNAWGLPYTSVLAGANLVLPGTQTAPGELLAQIERHRVTISAGVPTIWMGALPLLHEHDLSSLRMVLCGGAAVPQSLSEGWRAAIGLPITQAWGMTETSPICTVGVLRGADNELDDEERARLRATQGRPVPLFDLRLVNPETGAEQPWDGVSAGELQAAGPWIASGYLNGSGADGFTEDGWLRTGDIATVDPGGYLNLVDRTKDLVKSGGEWISSVTLENHIMGHPAVAEAAVVAKPDPRWSERPVAFVVPRDGARLTMDEVLAHLRPLVPKWWLPDDVHFVDALPKTGTGKFAKRVLRARLDAIVPEEST</sequence>
<dbReference type="RefSeq" id="WP_098513065.1">
    <property type="nucleotide sequence ID" value="NZ_JBIAKZ010000001.1"/>
</dbReference>
<dbReference type="FunFam" id="3.30.300.30:FF:000008">
    <property type="entry name" value="2,3-dihydroxybenzoate-AMP ligase"/>
    <property type="match status" value="1"/>
</dbReference>
<organism evidence="7 8">
    <name type="scientific">Amycolatopsis sulphurea</name>
    <dbReference type="NCBI Taxonomy" id="76022"/>
    <lineage>
        <taxon>Bacteria</taxon>
        <taxon>Bacillati</taxon>
        <taxon>Actinomycetota</taxon>
        <taxon>Actinomycetes</taxon>
        <taxon>Pseudonocardiales</taxon>
        <taxon>Pseudonocardiaceae</taxon>
        <taxon>Amycolatopsis</taxon>
    </lineage>
</organism>
<dbReference type="InterPro" id="IPR045851">
    <property type="entry name" value="AMP-bd_C_sf"/>
</dbReference>
<dbReference type="InterPro" id="IPR000873">
    <property type="entry name" value="AMP-dep_synth/lig_dom"/>
</dbReference>
<feature type="domain" description="AMP-dependent synthetase/ligase" evidence="5">
    <location>
        <begin position="24"/>
        <end position="399"/>
    </location>
</feature>
<dbReference type="SUPFAM" id="SSF56801">
    <property type="entry name" value="Acetyl-CoA synthetase-like"/>
    <property type="match status" value="1"/>
</dbReference>
<evidence type="ECO:0000313" key="7">
    <source>
        <dbReference type="EMBL" id="PFG49107.1"/>
    </source>
</evidence>
<keyword evidence="3" id="KW-0276">Fatty acid metabolism</keyword>
<name>A0A2A9FCF1_9PSEU</name>
<dbReference type="GO" id="GO:0006631">
    <property type="term" value="P:fatty acid metabolic process"/>
    <property type="evidence" value="ECO:0007669"/>
    <property type="project" value="UniProtKB-KW"/>
</dbReference>
<feature type="domain" description="AMP-binding enzyme C-terminal" evidence="6">
    <location>
        <begin position="449"/>
        <end position="523"/>
    </location>
</feature>
<proteinExistence type="inferred from homology"/>
<dbReference type="Proteomes" id="UP000243542">
    <property type="component" value="Unassembled WGS sequence"/>
</dbReference>
<dbReference type="PANTHER" id="PTHR43859">
    <property type="entry name" value="ACYL-ACTIVATING ENZYME"/>
    <property type="match status" value="1"/>
</dbReference>
<evidence type="ECO:0000256" key="2">
    <source>
        <dbReference type="ARBA" id="ARBA00022598"/>
    </source>
</evidence>
<evidence type="ECO:0000256" key="4">
    <source>
        <dbReference type="ARBA" id="ARBA00023098"/>
    </source>
</evidence>
<dbReference type="PROSITE" id="PS00455">
    <property type="entry name" value="AMP_BINDING"/>
    <property type="match status" value="1"/>
</dbReference>
<keyword evidence="2" id="KW-0436">Ligase</keyword>
<protein>
    <submittedName>
        <fullName evidence="7">Fatty-acyl-CoA synthase</fullName>
    </submittedName>
</protein>
<dbReference type="InterPro" id="IPR025110">
    <property type="entry name" value="AMP-bd_C"/>
</dbReference>
<keyword evidence="4" id="KW-0443">Lipid metabolism</keyword>
<comment type="caution">
    <text evidence="7">The sequence shown here is derived from an EMBL/GenBank/DDBJ whole genome shotgun (WGS) entry which is preliminary data.</text>
</comment>
<dbReference type="CDD" id="cd12119">
    <property type="entry name" value="ttLC_FACS_AlkK_like"/>
    <property type="match status" value="1"/>
</dbReference>
<dbReference type="InterPro" id="IPR042099">
    <property type="entry name" value="ANL_N_sf"/>
</dbReference>
<dbReference type="Gene3D" id="3.30.300.30">
    <property type="match status" value="1"/>
</dbReference>
<dbReference type="Pfam" id="PF13193">
    <property type="entry name" value="AMP-binding_C"/>
    <property type="match status" value="1"/>
</dbReference>
<dbReference type="PANTHER" id="PTHR43859:SF4">
    <property type="entry name" value="BUTANOATE--COA LIGASE AAE1-RELATED"/>
    <property type="match status" value="1"/>
</dbReference>